<evidence type="ECO:0000313" key="8">
    <source>
        <dbReference type="Proteomes" id="UP001141434"/>
    </source>
</evidence>
<dbReference type="GO" id="GO:0008180">
    <property type="term" value="C:COP9 signalosome"/>
    <property type="evidence" value="ECO:0007669"/>
    <property type="project" value="UniProtKB-KW"/>
</dbReference>
<dbReference type="RefSeq" id="XP_056510367.1">
    <property type="nucleotide sequence ID" value="XM_056657567.1"/>
</dbReference>
<comment type="caution">
    <text evidence="7">The sequence shown here is derived from an EMBL/GenBank/DDBJ whole genome shotgun (WGS) entry which is preliminary data.</text>
</comment>
<reference evidence="7" key="2">
    <citation type="journal article" date="2023" name="IMA Fungus">
        <title>Comparative genomic study of the Penicillium genus elucidates a diverse pangenome and 15 lateral gene transfer events.</title>
        <authorList>
            <person name="Petersen C."/>
            <person name="Sorensen T."/>
            <person name="Nielsen M.R."/>
            <person name="Sondergaard T.E."/>
            <person name="Sorensen J.L."/>
            <person name="Fitzpatrick D.A."/>
            <person name="Frisvad J.C."/>
            <person name="Nielsen K.L."/>
        </authorList>
    </citation>
    <scope>NUCLEOTIDE SEQUENCE</scope>
    <source>
        <strain evidence="7">IBT 34128</strain>
    </source>
</reference>
<feature type="domain" description="CSN8/PSMD8/EIF3K" evidence="6">
    <location>
        <begin position="54"/>
        <end position="133"/>
    </location>
</feature>
<dbReference type="InterPro" id="IPR033464">
    <property type="entry name" value="CSN8_PSD8_EIF3K"/>
</dbReference>
<name>A0A9W9F228_9EURO</name>
<feature type="domain" description="CSN8/PSMD8/EIF3K" evidence="6">
    <location>
        <begin position="154"/>
        <end position="215"/>
    </location>
</feature>
<dbReference type="GeneID" id="81396736"/>
<proteinExistence type="predicted"/>
<dbReference type="GO" id="GO:0005737">
    <property type="term" value="C:cytoplasm"/>
    <property type="evidence" value="ECO:0007669"/>
    <property type="project" value="UniProtKB-SubCell"/>
</dbReference>
<dbReference type="InterPro" id="IPR033205">
    <property type="entry name" value="COP9_CSN8"/>
</dbReference>
<evidence type="ECO:0000259" key="6">
    <source>
        <dbReference type="Pfam" id="PF10075"/>
    </source>
</evidence>
<evidence type="ECO:0000256" key="2">
    <source>
        <dbReference type="ARBA" id="ARBA00004496"/>
    </source>
</evidence>
<dbReference type="PANTHER" id="PTHR13339">
    <property type="entry name" value="COP9 SIGNALOSOME COMPLEX SUBUNIT 8"/>
    <property type="match status" value="1"/>
</dbReference>
<reference evidence="7" key="1">
    <citation type="submission" date="2022-11" db="EMBL/GenBank/DDBJ databases">
        <authorList>
            <person name="Petersen C."/>
        </authorList>
    </citation>
    <scope>NUCLEOTIDE SEQUENCE</scope>
    <source>
        <strain evidence="7">IBT 34128</strain>
    </source>
</reference>
<comment type="subcellular location">
    <subcellularLocation>
        <location evidence="2">Cytoplasm</location>
    </subcellularLocation>
    <subcellularLocation>
        <location evidence="1">Nucleus</location>
    </subcellularLocation>
</comment>
<evidence type="ECO:0000256" key="3">
    <source>
        <dbReference type="ARBA" id="ARBA00022490"/>
    </source>
</evidence>
<dbReference type="Pfam" id="PF10075">
    <property type="entry name" value="CSN8_PSD8_EIF3K"/>
    <property type="match status" value="2"/>
</dbReference>
<evidence type="ECO:0000313" key="7">
    <source>
        <dbReference type="EMBL" id="KAJ5092172.1"/>
    </source>
</evidence>
<sequence>MELLPLSTEQLSKLAASNVPPSQLFEVLSQYEAEACLIPAEGDSSQTDNSGLELLSLFYSSFFLTHLLTDQIPEARALTKRMPETLRNKDPSLQNCLTLLRAVWQTQHDQVYQILRRLPWPEALQRLVQRYESMDLFLPAIFQSSTDISSIGFFQDKSLVALSHSYEAIRPATAAGYLGLDQKAAENGDPNIITKFIGCGWTWDPETQLLHPKPIAVPSPHNQTTNGIREAMAMLGNRAG</sequence>
<organism evidence="7 8">
    <name type="scientific">Penicillium alfredii</name>
    <dbReference type="NCBI Taxonomy" id="1506179"/>
    <lineage>
        <taxon>Eukaryota</taxon>
        <taxon>Fungi</taxon>
        <taxon>Dikarya</taxon>
        <taxon>Ascomycota</taxon>
        <taxon>Pezizomycotina</taxon>
        <taxon>Eurotiomycetes</taxon>
        <taxon>Eurotiomycetidae</taxon>
        <taxon>Eurotiales</taxon>
        <taxon>Aspergillaceae</taxon>
        <taxon>Penicillium</taxon>
    </lineage>
</organism>
<protein>
    <submittedName>
        <fullName evidence="7">COP9 signalosome subunit 8 (CsnH)</fullName>
    </submittedName>
</protein>
<keyword evidence="5" id="KW-0539">Nucleus</keyword>
<accession>A0A9W9F228</accession>
<dbReference type="GO" id="GO:0000338">
    <property type="term" value="P:protein deneddylation"/>
    <property type="evidence" value="ECO:0007669"/>
    <property type="project" value="InterPro"/>
</dbReference>
<gene>
    <name evidence="7" type="ORF">NUU61_007042</name>
</gene>
<dbReference type="GO" id="GO:0010387">
    <property type="term" value="P:COP9 signalosome assembly"/>
    <property type="evidence" value="ECO:0007669"/>
    <property type="project" value="InterPro"/>
</dbReference>
<keyword evidence="3" id="KW-0963">Cytoplasm</keyword>
<dbReference type="PANTHER" id="PTHR13339:SF0">
    <property type="entry name" value="COP9 SIGNALOSOME COMPLEX SUBUNIT 8"/>
    <property type="match status" value="1"/>
</dbReference>
<dbReference type="EMBL" id="JAPMSZ010000009">
    <property type="protein sequence ID" value="KAJ5092172.1"/>
    <property type="molecule type" value="Genomic_DNA"/>
</dbReference>
<evidence type="ECO:0000256" key="1">
    <source>
        <dbReference type="ARBA" id="ARBA00004123"/>
    </source>
</evidence>
<dbReference type="AlphaFoldDB" id="A0A9W9F228"/>
<keyword evidence="8" id="KW-1185">Reference proteome</keyword>
<evidence type="ECO:0000256" key="4">
    <source>
        <dbReference type="ARBA" id="ARBA00022790"/>
    </source>
</evidence>
<keyword evidence="4" id="KW-0736">Signalosome</keyword>
<evidence type="ECO:0000256" key="5">
    <source>
        <dbReference type="ARBA" id="ARBA00023242"/>
    </source>
</evidence>
<dbReference type="OrthoDB" id="5351233at2759"/>
<dbReference type="Proteomes" id="UP001141434">
    <property type="component" value="Unassembled WGS sequence"/>
</dbReference>